<reference evidence="1 2" key="1">
    <citation type="journal article" date="2012" name="PLoS Pathog.">
        <title>Diverse lifestyles and strategies of plant pathogenesis encoded in the genomes of eighteen Dothideomycetes fungi.</title>
        <authorList>
            <person name="Ohm R.A."/>
            <person name="Feau N."/>
            <person name="Henrissat B."/>
            <person name="Schoch C.L."/>
            <person name="Horwitz B.A."/>
            <person name="Barry K.W."/>
            <person name="Condon B.J."/>
            <person name="Copeland A.C."/>
            <person name="Dhillon B."/>
            <person name="Glaser F."/>
            <person name="Hesse C.N."/>
            <person name="Kosti I."/>
            <person name="LaButti K."/>
            <person name="Lindquist E.A."/>
            <person name="Lucas S."/>
            <person name="Salamov A.A."/>
            <person name="Bradshaw R.E."/>
            <person name="Ciuffetti L."/>
            <person name="Hamelin R.C."/>
            <person name="Kema G.H.J."/>
            <person name="Lawrence C."/>
            <person name="Scott J.A."/>
            <person name="Spatafora J.W."/>
            <person name="Turgeon B.G."/>
            <person name="de Wit P.J.G.M."/>
            <person name="Zhong S."/>
            <person name="Goodwin S.B."/>
            <person name="Grigoriev I.V."/>
        </authorList>
    </citation>
    <scope>NUCLEOTIDE SEQUENCE [LARGE SCALE GENOMIC DNA]</scope>
    <source>
        <strain evidence="1 2">SO2202</strain>
    </source>
</reference>
<evidence type="ECO:0000313" key="2">
    <source>
        <dbReference type="Proteomes" id="UP000016931"/>
    </source>
</evidence>
<dbReference type="RefSeq" id="XP_016756961.1">
    <property type="nucleotide sequence ID" value="XM_016908424.1"/>
</dbReference>
<feature type="non-terminal residue" evidence="1">
    <location>
        <position position="113"/>
    </location>
</feature>
<dbReference type="eggNOG" id="ENOG502SWQJ">
    <property type="taxonomic scope" value="Eukaryota"/>
</dbReference>
<accession>M3CAG7</accession>
<keyword evidence="2" id="KW-1185">Reference proteome</keyword>
<gene>
    <name evidence="1" type="ORF">SEPMUDRAFT_27346</name>
</gene>
<organism evidence="1 2">
    <name type="scientific">Sphaerulina musiva (strain SO2202)</name>
    <name type="common">Poplar stem canker fungus</name>
    <name type="synonym">Septoria musiva</name>
    <dbReference type="NCBI Taxonomy" id="692275"/>
    <lineage>
        <taxon>Eukaryota</taxon>
        <taxon>Fungi</taxon>
        <taxon>Dikarya</taxon>
        <taxon>Ascomycota</taxon>
        <taxon>Pezizomycotina</taxon>
        <taxon>Dothideomycetes</taxon>
        <taxon>Dothideomycetidae</taxon>
        <taxon>Mycosphaerellales</taxon>
        <taxon>Mycosphaerellaceae</taxon>
        <taxon>Sphaerulina</taxon>
    </lineage>
</organism>
<proteinExistence type="predicted"/>
<sequence>MMIFESYGQLLEEKAQVQQRQDADAATIRALVAKLDEAEAEWNEEKFDFKDEVKRLEVLLAKESKRGMAEVTLARQDSKLRHRMSRGFDKKETIFEFLEKSNLRDDRYHSQRG</sequence>
<evidence type="ECO:0000313" key="1">
    <source>
        <dbReference type="EMBL" id="EMF08840.1"/>
    </source>
</evidence>
<name>M3CAG7_SPHMS</name>
<dbReference type="OrthoDB" id="5430717at2759"/>
<dbReference type="GeneID" id="27905561"/>
<dbReference type="HOGENOM" id="CLU_139271_0_0_1"/>
<dbReference type="STRING" id="692275.M3CAG7"/>
<dbReference type="EMBL" id="KB456270">
    <property type="protein sequence ID" value="EMF08840.1"/>
    <property type="molecule type" value="Genomic_DNA"/>
</dbReference>
<dbReference type="Proteomes" id="UP000016931">
    <property type="component" value="Unassembled WGS sequence"/>
</dbReference>
<dbReference type="OMA" id="YHEAHTS"/>
<protein>
    <submittedName>
        <fullName evidence="1">Uncharacterized protein</fullName>
    </submittedName>
</protein>
<dbReference type="AlphaFoldDB" id="M3CAG7"/>